<dbReference type="EC" id="2.7.10.2" evidence="5"/>
<feature type="domain" description="Tyrosine-protein kinase G-rich" evidence="4">
    <location>
        <begin position="452"/>
        <end position="525"/>
    </location>
</feature>
<dbReference type="InterPro" id="IPR027417">
    <property type="entry name" value="P-loop_NTPase"/>
</dbReference>
<evidence type="ECO:0000256" key="1">
    <source>
        <dbReference type="ARBA" id="ARBA00022741"/>
    </source>
</evidence>
<evidence type="ECO:0000256" key="3">
    <source>
        <dbReference type="SAM" id="Phobius"/>
    </source>
</evidence>
<keyword evidence="3" id="KW-0472">Membrane</keyword>
<gene>
    <name evidence="5" type="ORF">H9625_12300</name>
</gene>
<protein>
    <submittedName>
        <fullName evidence="5">Polysaccharide biosynthesis tyrosine autokinase</fullName>
        <ecNumber evidence="5">2.7.10.2</ecNumber>
    </submittedName>
</protein>
<keyword evidence="5" id="KW-0808">Transferase</keyword>
<dbReference type="GO" id="GO:0004715">
    <property type="term" value="F:non-membrane spanning protein tyrosine kinase activity"/>
    <property type="evidence" value="ECO:0007669"/>
    <property type="project" value="UniProtKB-EC"/>
</dbReference>
<evidence type="ECO:0000313" key="5">
    <source>
        <dbReference type="EMBL" id="MBD8041203.1"/>
    </source>
</evidence>
<feature type="transmembrane region" description="Helical" evidence="3">
    <location>
        <begin position="26"/>
        <end position="48"/>
    </location>
</feature>
<comment type="caution">
    <text evidence="5">The sequence shown here is derived from an EMBL/GenBank/DDBJ whole genome shotgun (WGS) entry which is preliminary data.</text>
</comment>
<keyword evidence="3" id="KW-1133">Transmembrane helix</keyword>
<name>A0ABR8YAG9_9BACT</name>
<dbReference type="InterPro" id="IPR032807">
    <property type="entry name" value="GNVR"/>
</dbReference>
<dbReference type="PANTHER" id="PTHR32309">
    <property type="entry name" value="TYROSINE-PROTEIN KINASE"/>
    <property type="match status" value="1"/>
</dbReference>
<proteinExistence type="predicted"/>
<dbReference type="SUPFAM" id="SSF52540">
    <property type="entry name" value="P-loop containing nucleoside triphosphate hydrolases"/>
    <property type="match status" value="1"/>
</dbReference>
<keyword evidence="1" id="KW-0547">Nucleotide-binding</keyword>
<accession>A0ABR8YAG9</accession>
<evidence type="ECO:0000313" key="6">
    <source>
        <dbReference type="Proteomes" id="UP000620874"/>
    </source>
</evidence>
<dbReference type="NCBIfam" id="TIGR01007">
    <property type="entry name" value="eps_fam"/>
    <property type="match status" value="1"/>
</dbReference>
<dbReference type="Gene3D" id="3.40.50.300">
    <property type="entry name" value="P-loop containing nucleotide triphosphate hydrolases"/>
    <property type="match status" value="1"/>
</dbReference>
<dbReference type="Proteomes" id="UP000620874">
    <property type="component" value="Unassembled WGS sequence"/>
</dbReference>
<sequence length="808" mass="90400">MKEELYDEFYQEDEKRVDYKAILFEYLLYWPVIVSVLVLFLGGAYVYLRYRTPVYSVSSTVLIKQGDKTKPNSSSALASMQDLGMLSMANNFDNELEILQAYTLIKKVVTTLNLYIDYTADGGFGYNPVLYKSSPVQVWMAPEEAEKLPSALQIQMECQPGGKIDATLDYQVKKEKYTLKKSFAKLPAVFITPVGTLNFSLATDTALAGLDETLKLSAVVAPPSVVADSYKARLSAEPTGEFTSIVRLTYRDASVHRGIDFLNMLVALYNSEANEDKNQVATRTAQFIDERIRIINAELGTTENELAEYKQRAGLTDLSTDAQLALKESSEYDKQRAENTNQLRLIGFLRSYIDNPKNRYEVIPANVGLTDAALANVIAQYNELLVERKRLLRSSNENNPMLINLDTSIAATRNTVLTTVENVEKGLQITRNNLDLQASKYQSRISQAPQQERELISITRQQEIKANLYLMLLQKREENAITLAATANNGRIVEEPRLGGLVAPNARNIYMVAFVLGLFFPLAGIYLSRLLRFKIEGRADVERITGSSIVGDVPLVALAKEHPIVIRPNENGLMEEVFRNVRTNIQYMLQESQKVILFTSTIQGEGKSFNAANLAVSFAFMDKRTVIVGMDIRKPRLGRIFGFSGKLPGITQYLASPSSVDLLSLCQPTSVSPNLFVLPGGAVPPNPTELVARKSLEQAIDILKQHFDYIILDTAPVGLVTDTRLIARVADISVYVCRADYTHKSDFELVNELEQEHKLPNLCVLINGINMDKRKNGYYYGYGKYGRYGKYGYGKKYGYGYGYGYGKG</sequence>
<feature type="transmembrane region" description="Helical" evidence="3">
    <location>
        <begin position="509"/>
        <end position="528"/>
    </location>
</feature>
<keyword evidence="2" id="KW-0067">ATP-binding</keyword>
<dbReference type="EMBL" id="JACSPP010000043">
    <property type="protein sequence ID" value="MBD8041203.1"/>
    <property type="molecule type" value="Genomic_DNA"/>
</dbReference>
<dbReference type="PANTHER" id="PTHR32309:SF13">
    <property type="entry name" value="FERRIC ENTEROBACTIN TRANSPORT PROTEIN FEPE"/>
    <property type="match status" value="1"/>
</dbReference>
<evidence type="ECO:0000259" key="4">
    <source>
        <dbReference type="Pfam" id="PF13807"/>
    </source>
</evidence>
<dbReference type="Pfam" id="PF13807">
    <property type="entry name" value="GNVR"/>
    <property type="match status" value="1"/>
</dbReference>
<keyword evidence="3" id="KW-0812">Transmembrane</keyword>
<dbReference type="InterPro" id="IPR050445">
    <property type="entry name" value="Bact_polysacc_biosynth/exp"/>
</dbReference>
<reference evidence="5 6" key="1">
    <citation type="submission" date="2020-08" db="EMBL/GenBank/DDBJ databases">
        <title>A Genomic Blueprint of the Chicken Gut Microbiome.</title>
        <authorList>
            <person name="Gilroy R."/>
            <person name="Ravi A."/>
            <person name="Getino M."/>
            <person name="Pursley I."/>
            <person name="Horton D.L."/>
            <person name="Alikhan N.-F."/>
            <person name="Baker D."/>
            <person name="Gharbi K."/>
            <person name="Hall N."/>
            <person name="Watson M."/>
            <person name="Adriaenssens E.M."/>
            <person name="Foster-Nyarko E."/>
            <person name="Jarju S."/>
            <person name="Secka A."/>
            <person name="Antonio M."/>
            <person name="Oren A."/>
            <person name="Chaudhuri R."/>
            <person name="La Ragione R.M."/>
            <person name="Hildebrand F."/>
            <person name="Pallen M.J."/>
        </authorList>
    </citation>
    <scope>NUCLEOTIDE SEQUENCE [LARGE SCALE GENOMIC DNA]</scope>
    <source>
        <strain evidence="5 6">Sa1CVN1</strain>
    </source>
</reference>
<dbReference type="CDD" id="cd05387">
    <property type="entry name" value="BY-kinase"/>
    <property type="match status" value="1"/>
</dbReference>
<organism evidence="5 6">
    <name type="scientific">Phocaeicola intestinalis</name>
    <dbReference type="NCBI Taxonomy" id="2762212"/>
    <lineage>
        <taxon>Bacteria</taxon>
        <taxon>Pseudomonadati</taxon>
        <taxon>Bacteroidota</taxon>
        <taxon>Bacteroidia</taxon>
        <taxon>Bacteroidales</taxon>
        <taxon>Bacteroidaceae</taxon>
        <taxon>Phocaeicola</taxon>
    </lineage>
</organism>
<keyword evidence="6" id="KW-1185">Reference proteome</keyword>
<dbReference type="InterPro" id="IPR005702">
    <property type="entry name" value="Wzc-like_C"/>
</dbReference>
<evidence type="ECO:0000256" key="2">
    <source>
        <dbReference type="ARBA" id="ARBA00022840"/>
    </source>
</evidence>
<dbReference type="RefSeq" id="WP_191764569.1">
    <property type="nucleotide sequence ID" value="NZ_JACSPP010000043.1"/>
</dbReference>